<dbReference type="Gene3D" id="3.40.50.11010">
    <property type="match status" value="1"/>
</dbReference>
<dbReference type="Gene3D" id="3.40.50.2000">
    <property type="entry name" value="Glycogen Phosphorylase B"/>
    <property type="match status" value="1"/>
</dbReference>
<dbReference type="Pfam" id="PF13692">
    <property type="entry name" value="Glyco_trans_1_4"/>
    <property type="match status" value="1"/>
</dbReference>
<keyword evidence="2" id="KW-1185">Reference proteome</keyword>
<dbReference type="OrthoDB" id="9816564at2"/>
<proteinExistence type="predicted"/>
<dbReference type="PANTHER" id="PTHR12526:SF630">
    <property type="entry name" value="GLYCOSYLTRANSFERASE"/>
    <property type="match status" value="1"/>
</dbReference>
<reference evidence="1 2" key="1">
    <citation type="submission" date="2016-10" db="EMBL/GenBank/DDBJ databases">
        <authorList>
            <person name="de Groot N.N."/>
        </authorList>
    </citation>
    <scope>NUCLEOTIDE SEQUENCE [LARGE SCALE GENOMIC DNA]</scope>
    <source>
        <strain evidence="1 2">DSM 21039</strain>
    </source>
</reference>
<gene>
    <name evidence="1" type="ORF">SAMN04488505_11452</name>
</gene>
<protein>
    <submittedName>
        <fullName evidence="1">Glycosyl transferases group 1</fullName>
    </submittedName>
</protein>
<dbReference type="RefSeq" id="WP_089921259.1">
    <property type="nucleotide sequence ID" value="NZ_FOBB01000014.1"/>
</dbReference>
<dbReference type="SUPFAM" id="SSF53756">
    <property type="entry name" value="UDP-Glycosyltransferase/glycogen phosphorylase"/>
    <property type="match status" value="1"/>
</dbReference>
<keyword evidence="1" id="KW-0808">Transferase</keyword>
<accession>A0A1H8K902</accession>
<evidence type="ECO:0000313" key="1">
    <source>
        <dbReference type="EMBL" id="SEN88888.1"/>
    </source>
</evidence>
<organism evidence="1 2">
    <name type="scientific">Chitinophaga rupis</name>
    <dbReference type="NCBI Taxonomy" id="573321"/>
    <lineage>
        <taxon>Bacteria</taxon>
        <taxon>Pseudomonadati</taxon>
        <taxon>Bacteroidota</taxon>
        <taxon>Chitinophagia</taxon>
        <taxon>Chitinophagales</taxon>
        <taxon>Chitinophagaceae</taxon>
        <taxon>Chitinophaga</taxon>
    </lineage>
</organism>
<evidence type="ECO:0000313" key="2">
    <source>
        <dbReference type="Proteomes" id="UP000198984"/>
    </source>
</evidence>
<name>A0A1H8K902_9BACT</name>
<dbReference type="Proteomes" id="UP000198984">
    <property type="component" value="Unassembled WGS sequence"/>
</dbReference>
<sequence length="396" mass="45495">MPLIQNRDIVIVGLQQWYTPIGSNCKNIALQFARHNRVLYVNSPLDRRTIMQQKHDPEVAFHLKVVKGETSGIVPIGENFWNLYPNRVLESANFIPFTPLFSIFNRINNGRFAKSIQEAVNELGFKNILLFNDNDIFRGFYLKELLKPDRYIYYSRDYLIAMDYWKRHGAKLEPLHIAKADVAVANSLYLTDMLLQYNRNSYYVGQGCDLSLFDPQKVYERPADLPVTDAPIIGYVGALTAMRLDPEILLYISRNRPQWQIVLVGPEDEVFQQSALHQQPNIHFLGRKPLSDLPLYLQHFDVCINPQLVNEITIGNYPLKIDEYLAMGKPSVATDTKTMQLFKDHVYLAAAKEDYVPLIEKAMAEDEPARRAAQIAFAQSHTWENSVEAIYNAIAL</sequence>
<dbReference type="GO" id="GO:0016740">
    <property type="term" value="F:transferase activity"/>
    <property type="evidence" value="ECO:0007669"/>
    <property type="project" value="UniProtKB-KW"/>
</dbReference>
<dbReference type="PANTHER" id="PTHR12526">
    <property type="entry name" value="GLYCOSYLTRANSFERASE"/>
    <property type="match status" value="1"/>
</dbReference>
<dbReference type="EMBL" id="FOBB01000014">
    <property type="protein sequence ID" value="SEN88888.1"/>
    <property type="molecule type" value="Genomic_DNA"/>
</dbReference>
<dbReference type="STRING" id="573321.SAMN04488505_11452"/>
<dbReference type="AlphaFoldDB" id="A0A1H8K902"/>